<dbReference type="SMART" id="SM00382">
    <property type="entry name" value="AAA"/>
    <property type="match status" value="1"/>
</dbReference>
<dbReference type="InterPro" id="IPR003593">
    <property type="entry name" value="AAA+_ATPase"/>
</dbReference>
<dbReference type="PROSITE" id="PS00211">
    <property type="entry name" value="ABC_TRANSPORTER_1"/>
    <property type="match status" value="1"/>
</dbReference>
<dbReference type="InterPro" id="IPR015854">
    <property type="entry name" value="ABC_transpr_LolD-like"/>
</dbReference>
<accession>A0A1F4TM48</accession>
<feature type="transmembrane region" description="Helical" evidence="3">
    <location>
        <begin position="583"/>
        <end position="609"/>
    </location>
</feature>
<gene>
    <name evidence="5" type="ORF">A2462_02730</name>
</gene>
<dbReference type="Gene3D" id="3.40.50.300">
    <property type="entry name" value="P-loop containing nucleotide triphosphate hydrolases"/>
    <property type="match status" value="1"/>
</dbReference>
<evidence type="ECO:0000256" key="2">
    <source>
        <dbReference type="ARBA" id="ARBA00022840"/>
    </source>
</evidence>
<protein>
    <recommendedName>
        <fullName evidence="4">ABC transporter domain-containing protein</fullName>
    </recommendedName>
</protein>
<keyword evidence="3" id="KW-0472">Membrane</keyword>
<dbReference type="PANTHER" id="PTHR24220">
    <property type="entry name" value="IMPORT ATP-BINDING PROTEIN"/>
    <property type="match status" value="1"/>
</dbReference>
<sequence length="668" mass="72315">MAMKGVPVRVEHLTCSTRVKRVRANRKPKPAVTIVDDVSFQACPGMITALLGINGSGKSTVLRAISRSLSKQLVLGENSVVKIGDRDINNFSPKELGALRSRGIGQIDQNPTLDPGTALHNVMLPLDITGMKPGEAVKKAEEALRAVGLGDKIRANVKQLSGGERQRVALARLMVQDPAVILADEPTANLDAVNAKMVFEIIEKFRAAGKTVILVTHHPVALERVVAPKNIAKVQLEDKRVASIDDLARINEQATDEPLILSPHGSQLQRMLNIGRLAVTQPFVPGLRENSLKYSVSTLLGVTAMMACVGIMANGYVGNLEDNHSTMRAVSLQDDRQRRMGGNTLDYLVTKEQAVKLAAGMITPAEVFCRFDLLANLTPGPTSTTTRLVGLTPGDPYPLDTHVGAGTVDLTGSNIVLGEERANSLGKKVGDDLELEVFEPGGLPKWFKGKLAGTMIGNEELLRTIYMNADTIRELLDLDPGQFTECVFIPKNRADLKKIADFVAQLRAQIPKNSNLSVDSFSEDIGYINGKGYLEFFDVKLLSAVLFFTMGGLAFFISRQMGQNEKAQMDLRRMLGASRLDIWAEYFARNAVVTGLGTAGGMALSYVVFDLVFGNLGMQFDSVLGPLLVDYKIYPRGGWDILRYGAAVFALSLITGGGIATGLAVRKK</sequence>
<evidence type="ECO:0000313" key="6">
    <source>
        <dbReference type="Proteomes" id="UP000177309"/>
    </source>
</evidence>
<dbReference type="GO" id="GO:0016887">
    <property type="term" value="F:ATP hydrolysis activity"/>
    <property type="evidence" value="ECO:0007669"/>
    <property type="project" value="InterPro"/>
</dbReference>
<comment type="caution">
    <text evidence="5">The sequence shown here is derived from an EMBL/GenBank/DDBJ whole genome shotgun (WGS) entry which is preliminary data.</text>
</comment>
<keyword evidence="3" id="KW-1133">Transmembrane helix</keyword>
<evidence type="ECO:0000259" key="4">
    <source>
        <dbReference type="PROSITE" id="PS50893"/>
    </source>
</evidence>
<dbReference type="SUPFAM" id="SSF52540">
    <property type="entry name" value="P-loop containing nucleoside triphosphate hydrolases"/>
    <property type="match status" value="1"/>
</dbReference>
<dbReference type="Pfam" id="PF00005">
    <property type="entry name" value="ABC_tran"/>
    <property type="match status" value="1"/>
</dbReference>
<dbReference type="InterPro" id="IPR017871">
    <property type="entry name" value="ABC_transporter-like_CS"/>
</dbReference>
<dbReference type="GO" id="GO:0022857">
    <property type="term" value="F:transmembrane transporter activity"/>
    <property type="evidence" value="ECO:0007669"/>
    <property type="project" value="TreeGrafter"/>
</dbReference>
<dbReference type="InterPro" id="IPR003439">
    <property type="entry name" value="ABC_transporter-like_ATP-bd"/>
</dbReference>
<keyword evidence="1" id="KW-0547">Nucleotide-binding</keyword>
<keyword evidence="2" id="KW-0067">ATP-binding</keyword>
<feature type="transmembrane region" description="Helical" evidence="3">
    <location>
        <begin position="541"/>
        <end position="562"/>
    </location>
</feature>
<dbReference type="InterPro" id="IPR027417">
    <property type="entry name" value="P-loop_NTPase"/>
</dbReference>
<feature type="domain" description="ABC transporter" evidence="4">
    <location>
        <begin position="8"/>
        <end position="263"/>
    </location>
</feature>
<feature type="transmembrane region" description="Helical" evidence="3">
    <location>
        <begin position="641"/>
        <end position="665"/>
    </location>
</feature>
<reference evidence="5 6" key="1">
    <citation type="journal article" date="2016" name="Nat. Commun.">
        <title>Thousands of microbial genomes shed light on interconnected biogeochemical processes in an aquifer system.</title>
        <authorList>
            <person name="Anantharaman K."/>
            <person name="Brown C.T."/>
            <person name="Hug L.A."/>
            <person name="Sharon I."/>
            <person name="Castelle C.J."/>
            <person name="Probst A.J."/>
            <person name="Thomas B.C."/>
            <person name="Singh A."/>
            <person name="Wilkins M.J."/>
            <person name="Karaoz U."/>
            <person name="Brodie E.L."/>
            <person name="Williams K.H."/>
            <person name="Hubbard S.S."/>
            <person name="Banfield J.F."/>
        </authorList>
    </citation>
    <scope>NUCLEOTIDE SEQUENCE [LARGE SCALE GENOMIC DNA]</scope>
</reference>
<proteinExistence type="predicted"/>
<dbReference type="PROSITE" id="PS50893">
    <property type="entry name" value="ABC_TRANSPORTER_2"/>
    <property type="match status" value="1"/>
</dbReference>
<evidence type="ECO:0000313" key="5">
    <source>
        <dbReference type="EMBL" id="OGC33580.1"/>
    </source>
</evidence>
<dbReference type="EMBL" id="MEUI01000031">
    <property type="protein sequence ID" value="OGC33580.1"/>
    <property type="molecule type" value="Genomic_DNA"/>
</dbReference>
<evidence type="ECO:0000256" key="3">
    <source>
        <dbReference type="SAM" id="Phobius"/>
    </source>
</evidence>
<dbReference type="AlphaFoldDB" id="A0A1F4TM48"/>
<name>A0A1F4TM48_UNCSA</name>
<dbReference type="GO" id="GO:0005886">
    <property type="term" value="C:plasma membrane"/>
    <property type="evidence" value="ECO:0007669"/>
    <property type="project" value="TreeGrafter"/>
</dbReference>
<evidence type="ECO:0000256" key="1">
    <source>
        <dbReference type="ARBA" id="ARBA00022741"/>
    </source>
</evidence>
<dbReference type="Proteomes" id="UP000177309">
    <property type="component" value="Unassembled WGS sequence"/>
</dbReference>
<organism evidence="5 6">
    <name type="scientific">candidate division WOR-1 bacterium RIFOXYC2_FULL_41_25</name>
    <dbReference type="NCBI Taxonomy" id="1802586"/>
    <lineage>
        <taxon>Bacteria</taxon>
        <taxon>Bacillati</taxon>
        <taxon>Saganbacteria</taxon>
    </lineage>
</organism>
<keyword evidence="3" id="KW-0812">Transmembrane</keyword>
<dbReference type="GO" id="GO:0005524">
    <property type="term" value="F:ATP binding"/>
    <property type="evidence" value="ECO:0007669"/>
    <property type="project" value="UniProtKB-KW"/>
</dbReference>